<dbReference type="CDD" id="cd04905">
    <property type="entry name" value="ACT_CM-PDT"/>
    <property type="match status" value="1"/>
</dbReference>
<dbReference type="InterPro" id="IPR002912">
    <property type="entry name" value="ACT_dom"/>
</dbReference>
<evidence type="ECO:0000256" key="10">
    <source>
        <dbReference type="ARBA" id="ARBA00022605"/>
    </source>
</evidence>
<reference evidence="23" key="1">
    <citation type="journal article" date="2021" name="PeerJ">
        <title>Extensive microbial diversity within the chicken gut microbiome revealed by metagenomics and culture.</title>
        <authorList>
            <person name="Gilroy R."/>
            <person name="Ravi A."/>
            <person name="Getino M."/>
            <person name="Pursley I."/>
            <person name="Horton D.L."/>
            <person name="Alikhan N.F."/>
            <person name="Baker D."/>
            <person name="Gharbi K."/>
            <person name="Hall N."/>
            <person name="Watson M."/>
            <person name="Adriaenssens E.M."/>
            <person name="Foster-Nyarko E."/>
            <person name="Jarju S."/>
            <person name="Secka A."/>
            <person name="Antonio M."/>
            <person name="Oren A."/>
            <person name="Chaudhuri R.R."/>
            <person name="La Ragione R."/>
            <person name="Hildebrand F."/>
            <person name="Pallen M.J."/>
        </authorList>
    </citation>
    <scope>NUCLEOTIDE SEQUENCE</scope>
    <source>
        <strain evidence="23">ChiGjej2B2-7701</strain>
    </source>
</reference>
<comment type="pathway">
    <text evidence="5">Metabolic intermediate biosynthesis; prephenate biosynthesis; prephenate from chorismate: step 1/1.</text>
</comment>
<name>A0A921IPJ8_9ACTN</name>
<dbReference type="PIRSF" id="PIRSF001500">
    <property type="entry name" value="Chor_mut_pdt_Ppr"/>
    <property type="match status" value="1"/>
</dbReference>
<evidence type="ECO:0000256" key="15">
    <source>
        <dbReference type="ARBA" id="ARBA00023268"/>
    </source>
</evidence>
<evidence type="ECO:0000256" key="3">
    <source>
        <dbReference type="ARBA" id="ARBA00004496"/>
    </source>
</evidence>
<dbReference type="InterPro" id="IPR018528">
    <property type="entry name" value="Preph_deHydtase_CS"/>
</dbReference>
<dbReference type="SUPFAM" id="SSF53850">
    <property type="entry name" value="Periplasmic binding protein-like II"/>
    <property type="match status" value="1"/>
</dbReference>
<dbReference type="AlphaFoldDB" id="A0A921IPJ8"/>
<evidence type="ECO:0000256" key="5">
    <source>
        <dbReference type="ARBA" id="ARBA00004817"/>
    </source>
</evidence>
<feature type="domain" description="Prephenate dehydratase" evidence="21">
    <location>
        <begin position="114"/>
        <end position="289"/>
    </location>
</feature>
<evidence type="ECO:0000256" key="8">
    <source>
        <dbReference type="ARBA" id="ARBA00021872"/>
    </source>
</evidence>
<dbReference type="InterPro" id="IPR036263">
    <property type="entry name" value="Chorismate_II_sf"/>
</dbReference>
<protein>
    <recommendedName>
        <fullName evidence="7">Bifunctional chorismate mutase/prephenate dehydratase</fullName>
        <ecNumber evidence="6">4.2.1.51</ecNumber>
    </recommendedName>
    <alternativeName>
        <fullName evidence="17">Chorismate mutase-prephenate dehydratase</fullName>
    </alternativeName>
    <alternativeName>
        <fullName evidence="8">Prephenate dehydratase</fullName>
    </alternativeName>
    <alternativeName>
        <fullName evidence="16">p-protein</fullName>
    </alternativeName>
</protein>
<proteinExistence type="predicted"/>
<dbReference type="InterPro" id="IPR001086">
    <property type="entry name" value="Preph_deHydtase"/>
</dbReference>
<evidence type="ECO:0000256" key="13">
    <source>
        <dbReference type="ARBA" id="ARBA00023235"/>
    </source>
</evidence>
<gene>
    <name evidence="23" type="ORF">K8U80_07620</name>
</gene>
<feature type="domain" description="Chorismate mutase" evidence="20">
    <location>
        <begin position="1"/>
        <end position="86"/>
    </location>
</feature>
<dbReference type="InterPro" id="IPR008242">
    <property type="entry name" value="Chor_mutase/pphenate_deHydtase"/>
</dbReference>
<dbReference type="PROSITE" id="PS51168">
    <property type="entry name" value="CHORISMATE_MUT_2"/>
    <property type="match status" value="1"/>
</dbReference>
<dbReference type="GO" id="GO:0005737">
    <property type="term" value="C:cytoplasm"/>
    <property type="evidence" value="ECO:0007669"/>
    <property type="project" value="UniProtKB-SubCell"/>
</dbReference>
<evidence type="ECO:0000256" key="14">
    <source>
        <dbReference type="ARBA" id="ARBA00023239"/>
    </source>
</evidence>
<evidence type="ECO:0000256" key="11">
    <source>
        <dbReference type="ARBA" id="ARBA00023141"/>
    </source>
</evidence>
<accession>A0A921IPJ8</accession>
<evidence type="ECO:0000256" key="2">
    <source>
        <dbReference type="ARBA" id="ARBA00002364"/>
    </source>
</evidence>
<keyword evidence="12" id="KW-0584">Phenylalanine biosynthesis</keyword>
<evidence type="ECO:0000259" key="22">
    <source>
        <dbReference type="PROSITE" id="PS51671"/>
    </source>
</evidence>
<dbReference type="PANTHER" id="PTHR21022">
    <property type="entry name" value="PREPHENATE DEHYDRATASE P PROTEIN"/>
    <property type="match status" value="1"/>
</dbReference>
<feature type="site" description="Essential for prephenate dehydratase activity" evidence="19">
    <location>
        <position position="282"/>
    </location>
</feature>
<evidence type="ECO:0000256" key="12">
    <source>
        <dbReference type="ARBA" id="ARBA00023222"/>
    </source>
</evidence>
<dbReference type="PROSITE" id="PS51171">
    <property type="entry name" value="PREPHENATE_DEHYDR_3"/>
    <property type="match status" value="1"/>
</dbReference>
<dbReference type="GO" id="GO:0046417">
    <property type="term" value="P:chorismate metabolic process"/>
    <property type="evidence" value="ECO:0007669"/>
    <property type="project" value="InterPro"/>
</dbReference>
<keyword evidence="13" id="KW-0413">Isomerase</keyword>
<comment type="function">
    <text evidence="2">Catalyzes the Claisen rearrangement of chorismate to prephenate and the decarboxylation/dehydration of prephenate to phenylpyruvate.</text>
</comment>
<dbReference type="Gene3D" id="3.40.190.10">
    <property type="entry name" value="Periplasmic binding protein-like II"/>
    <property type="match status" value="2"/>
</dbReference>
<dbReference type="EC" id="4.2.1.51" evidence="6"/>
<evidence type="ECO:0000256" key="6">
    <source>
        <dbReference type="ARBA" id="ARBA00013147"/>
    </source>
</evidence>
<dbReference type="Pfam" id="PF00800">
    <property type="entry name" value="PDT"/>
    <property type="match status" value="1"/>
</dbReference>
<dbReference type="SUPFAM" id="SSF55021">
    <property type="entry name" value="ACT-like"/>
    <property type="match status" value="1"/>
</dbReference>
<dbReference type="Gene3D" id="3.30.70.260">
    <property type="match status" value="1"/>
</dbReference>
<evidence type="ECO:0000256" key="9">
    <source>
        <dbReference type="ARBA" id="ARBA00022490"/>
    </source>
</evidence>
<evidence type="ECO:0000256" key="18">
    <source>
        <dbReference type="ARBA" id="ARBA00047848"/>
    </source>
</evidence>
<keyword evidence="10" id="KW-0028">Amino-acid biosynthesis</keyword>
<keyword evidence="9" id="KW-0963">Cytoplasm</keyword>
<dbReference type="PANTHER" id="PTHR21022:SF19">
    <property type="entry name" value="PREPHENATE DEHYDRATASE-RELATED"/>
    <property type="match status" value="1"/>
</dbReference>
<dbReference type="GO" id="GO:0009094">
    <property type="term" value="P:L-phenylalanine biosynthetic process"/>
    <property type="evidence" value="ECO:0007669"/>
    <property type="project" value="UniProtKB-KW"/>
</dbReference>
<keyword evidence="14" id="KW-0456">Lyase</keyword>
<evidence type="ECO:0000256" key="1">
    <source>
        <dbReference type="ARBA" id="ARBA00000824"/>
    </source>
</evidence>
<evidence type="ECO:0000313" key="23">
    <source>
        <dbReference type="EMBL" id="HJG31250.1"/>
    </source>
</evidence>
<evidence type="ECO:0000313" key="24">
    <source>
        <dbReference type="Proteomes" id="UP000746751"/>
    </source>
</evidence>
<dbReference type="SUPFAM" id="SSF48600">
    <property type="entry name" value="Chorismate mutase II"/>
    <property type="match status" value="1"/>
</dbReference>
<dbReference type="Proteomes" id="UP000746751">
    <property type="component" value="Unassembled WGS sequence"/>
</dbReference>
<dbReference type="PROSITE" id="PS51671">
    <property type="entry name" value="ACT"/>
    <property type="match status" value="1"/>
</dbReference>
<dbReference type="GO" id="GO:0004664">
    <property type="term" value="F:prephenate dehydratase activity"/>
    <property type="evidence" value="ECO:0007669"/>
    <property type="project" value="UniProtKB-EC"/>
</dbReference>
<sequence>MELTDIRARLDEIDAGILDLFVERMGLAAEVAASKKRTGKAVFDPARERDKLHTLVHAAPEELAPEVASLFSLLMSMNKAAQLKILHEGDPESVSSGALASLMPVDQPFPTTATVACQGVEGAYSQIAACKLFKVPKITFMTSFEGVFRAVRDGLVEFGVLPIENSTAGSVNAVYDLLAQYRFSIVRSLRLKIDHQLLAKPGVRLEDIREVYSHEQALAQCSDAIEELGVRVHVCENTAKAAERVATSDRRDIAALSSRDCASLYGLDVLQEDIQNEGSNFTRFVVVSATPRIYPGATRTSLMLTLPHAPGSLYRVLERLYALDINLVKLESRPIGNRDFEFMFYFDLDCPFGTPALSTLLDALDDVCERYTYIGSYTEVV</sequence>
<dbReference type="GO" id="GO:0004106">
    <property type="term" value="F:chorismate mutase activity"/>
    <property type="evidence" value="ECO:0007669"/>
    <property type="project" value="UniProtKB-EC"/>
</dbReference>
<comment type="caution">
    <text evidence="23">The sequence shown here is derived from an EMBL/GenBank/DDBJ whole genome shotgun (WGS) entry which is preliminary data.</text>
</comment>
<comment type="subcellular location">
    <subcellularLocation>
        <location evidence="3">Cytoplasm</location>
    </subcellularLocation>
</comment>
<evidence type="ECO:0000256" key="19">
    <source>
        <dbReference type="PIRSR" id="PIRSR001500-2"/>
    </source>
</evidence>
<dbReference type="EMBL" id="DYVF01000046">
    <property type="protein sequence ID" value="HJG31250.1"/>
    <property type="molecule type" value="Genomic_DNA"/>
</dbReference>
<evidence type="ECO:0000256" key="4">
    <source>
        <dbReference type="ARBA" id="ARBA00004741"/>
    </source>
</evidence>
<keyword evidence="15" id="KW-0511">Multifunctional enzyme</keyword>
<dbReference type="Pfam" id="PF01817">
    <property type="entry name" value="CM_2"/>
    <property type="match status" value="1"/>
</dbReference>
<dbReference type="InterPro" id="IPR036979">
    <property type="entry name" value="CM_dom_sf"/>
</dbReference>
<dbReference type="InterPro" id="IPR045865">
    <property type="entry name" value="ACT-like_dom_sf"/>
</dbReference>
<dbReference type="Gene3D" id="1.20.59.10">
    <property type="entry name" value="Chorismate mutase"/>
    <property type="match status" value="1"/>
</dbReference>
<evidence type="ECO:0000256" key="7">
    <source>
        <dbReference type="ARBA" id="ARBA00014401"/>
    </source>
</evidence>
<evidence type="ECO:0000259" key="20">
    <source>
        <dbReference type="PROSITE" id="PS51168"/>
    </source>
</evidence>
<comment type="pathway">
    <text evidence="4">Amino-acid biosynthesis; L-phenylalanine biosynthesis; phenylpyruvate from prephenate: step 1/1.</text>
</comment>
<dbReference type="InterPro" id="IPR002701">
    <property type="entry name" value="CM_II_prokaryot"/>
</dbReference>
<comment type="catalytic activity">
    <reaction evidence="18">
        <text>prephenate + H(+) = 3-phenylpyruvate + CO2 + H2O</text>
        <dbReference type="Rhea" id="RHEA:21648"/>
        <dbReference type="ChEBI" id="CHEBI:15377"/>
        <dbReference type="ChEBI" id="CHEBI:15378"/>
        <dbReference type="ChEBI" id="CHEBI:16526"/>
        <dbReference type="ChEBI" id="CHEBI:18005"/>
        <dbReference type="ChEBI" id="CHEBI:29934"/>
        <dbReference type="EC" id="4.2.1.51"/>
    </reaction>
</comment>
<feature type="domain" description="ACT" evidence="22">
    <location>
        <begin position="301"/>
        <end position="378"/>
    </location>
</feature>
<dbReference type="CDD" id="cd13631">
    <property type="entry name" value="PBP2_Ct-PDT_like"/>
    <property type="match status" value="1"/>
</dbReference>
<comment type="catalytic activity">
    <reaction evidence="1">
        <text>chorismate = prephenate</text>
        <dbReference type="Rhea" id="RHEA:13897"/>
        <dbReference type="ChEBI" id="CHEBI:29748"/>
        <dbReference type="ChEBI" id="CHEBI:29934"/>
        <dbReference type="EC" id="5.4.99.5"/>
    </reaction>
</comment>
<dbReference type="PROSITE" id="PS00857">
    <property type="entry name" value="PREPHENATE_DEHYDR_1"/>
    <property type="match status" value="1"/>
</dbReference>
<organism evidence="23 24">
    <name type="scientific">Collinsella ihumii</name>
    <dbReference type="NCBI Taxonomy" id="1720204"/>
    <lineage>
        <taxon>Bacteria</taxon>
        <taxon>Bacillati</taxon>
        <taxon>Actinomycetota</taxon>
        <taxon>Coriobacteriia</taxon>
        <taxon>Coriobacteriales</taxon>
        <taxon>Coriobacteriaceae</taxon>
        <taxon>Collinsella</taxon>
    </lineage>
</organism>
<keyword evidence="11" id="KW-0057">Aromatic amino acid biosynthesis</keyword>
<dbReference type="SMART" id="SM00830">
    <property type="entry name" value="CM_2"/>
    <property type="match status" value="1"/>
</dbReference>
<evidence type="ECO:0000256" key="17">
    <source>
        <dbReference type="ARBA" id="ARBA00031520"/>
    </source>
</evidence>
<evidence type="ECO:0000256" key="16">
    <source>
        <dbReference type="ARBA" id="ARBA00031175"/>
    </source>
</evidence>
<reference evidence="23" key="2">
    <citation type="submission" date="2021-09" db="EMBL/GenBank/DDBJ databases">
        <authorList>
            <person name="Gilroy R."/>
        </authorList>
    </citation>
    <scope>NUCLEOTIDE SEQUENCE</scope>
    <source>
        <strain evidence="23">ChiGjej2B2-7701</strain>
    </source>
</reference>
<evidence type="ECO:0000259" key="21">
    <source>
        <dbReference type="PROSITE" id="PS51171"/>
    </source>
</evidence>